<dbReference type="SUPFAM" id="SSF52096">
    <property type="entry name" value="ClpP/crotonase"/>
    <property type="match status" value="1"/>
</dbReference>
<evidence type="ECO:0000313" key="6">
    <source>
        <dbReference type="Proteomes" id="UP000002630"/>
    </source>
</evidence>
<dbReference type="InterPro" id="IPR005151">
    <property type="entry name" value="Tail-specific_protease"/>
</dbReference>
<dbReference type="eggNOG" id="ENOG502QSWI">
    <property type="taxonomic scope" value="Eukaryota"/>
</dbReference>
<protein>
    <submittedName>
        <fullName evidence="5">D1 carboxyterminal protease</fullName>
    </submittedName>
</protein>
<accession>D7FU05</accession>
<dbReference type="InterPro" id="IPR036034">
    <property type="entry name" value="PDZ_sf"/>
</dbReference>
<dbReference type="Gene3D" id="3.30.750.44">
    <property type="match status" value="1"/>
</dbReference>
<dbReference type="EMBL" id="FN648445">
    <property type="protein sequence ID" value="CBJ31532.1"/>
    <property type="molecule type" value="Genomic_DNA"/>
</dbReference>
<evidence type="ECO:0000313" key="5">
    <source>
        <dbReference type="EMBL" id="CBJ31532.1"/>
    </source>
</evidence>
<reference evidence="5 6" key="1">
    <citation type="journal article" date="2010" name="Nature">
        <title>The Ectocarpus genome and the independent evolution of multicellularity in brown algae.</title>
        <authorList>
            <person name="Cock J.M."/>
            <person name="Sterck L."/>
            <person name="Rouze P."/>
            <person name="Scornet D."/>
            <person name="Allen A.E."/>
            <person name="Amoutzias G."/>
            <person name="Anthouard V."/>
            <person name="Artiguenave F."/>
            <person name="Aury J.M."/>
            <person name="Badger J.H."/>
            <person name="Beszteri B."/>
            <person name="Billiau K."/>
            <person name="Bonnet E."/>
            <person name="Bothwell J.H."/>
            <person name="Bowler C."/>
            <person name="Boyen C."/>
            <person name="Brownlee C."/>
            <person name="Carrano C.J."/>
            <person name="Charrier B."/>
            <person name="Cho G.Y."/>
            <person name="Coelho S.M."/>
            <person name="Collen J."/>
            <person name="Corre E."/>
            <person name="Da Silva C."/>
            <person name="Delage L."/>
            <person name="Delaroque N."/>
            <person name="Dittami S.M."/>
            <person name="Doulbeau S."/>
            <person name="Elias M."/>
            <person name="Farnham G."/>
            <person name="Gachon C.M."/>
            <person name="Gschloessl B."/>
            <person name="Heesch S."/>
            <person name="Jabbari K."/>
            <person name="Jubin C."/>
            <person name="Kawai H."/>
            <person name="Kimura K."/>
            <person name="Kloareg B."/>
            <person name="Kupper F.C."/>
            <person name="Lang D."/>
            <person name="Le Bail A."/>
            <person name="Leblanc C."/>
            <person name="Lerouge P."/>
            <person name="Lohr M."/>
            <person name="Lopez P.J."/>
            <person name="Martens C."/>
            <person name="Maumus F."/>
            <person name="Michel G."/>
            <person name="Miranda-Saavedra D."/>
            <person name="Morales J."/>
            <person name="Moreau H."/>
            <person name="Motomura T."/>
            <person name="Nagasato C."/>
            <person name="Napoli C.A."/>
            <person name="Nelson D.R."/>
            <person name="Nyvall-Collen P."/>
            <person name="Peters A.F."/>
            <person name="Pommier C."/>
            <person name="Potin P."/>
            <person name="Poulain J."/>
            <person name="Quesneville H."/>
            <person name="Read B."/>
            <person name="Rensing S.A."/>
            <person name="Ritter A."/>
            <person name="Rousvoal S."/>
            <person name="Samanta M."/>
            <person name="Samson G."/>
            <person name="Schroeder D.C."/>
            <person name="Segurens B."/>
            <person name="Strittmatter M."/>
            <person name="Tonon T."/>
            <person name="Tregear J.W."/>
            <person name="Valentin K."/>
            <person name="von Dassow P."/>
            <person name="Yamagishi T."/>
            <person name="Van de Peer Y."/>
            <person name="Wincker P."/>
        </authorList>
    </citation>
    <scope>NUCLEOTIDE SEQUENCE [LARGE SCALE GENOMIC DNA]</scope>
    <source>
        <strain evidence="6">Ec32 / CCAP1310/4</strain>
    </source>
</reference>
<dbReference type="SMART" id="SM00245">
    <property type="entry name" value="TSPc"/>
    <property type="match status" value="1"/>
</dbReference>
<proteinExistence type="predicted"/>
<dbReference type="InParanoid" id="D7FU05"/>
<keyword evidence="3" id="KW-0720">Serine protease</keyword>
<dbReference type="GO" id="GO:0006508">
    <property type="term" value="P:proteolysis"/>
    <property type="evidence" value="ECO:0007669"/>
    <property type="project" value="UniProtKB-KW"/>
</dbReference>
<keyword evidence="6" id="KW-1185">Reference proteome</keyword>
<dbReference type="STRING" id="2880.D7FU05"/>
<keyword evidence="1 5" id="KW-0645">Protease</keyword>
<dbReference type="Pfam" id="PF03572">
    <property type="entry name" value="Peptidase_S41"/>
    <property type="match status" value="1"/>
</dbReference>
<dbReference type="EMBL" id="FN649748">
    <property type="protein sequence ID" value="CBJ31532.1"/>
    <property type="molecule type" value="Genomic_DNA"/>
</dbReference>
<evidence type="ECO:0000259" key="4">
    <source>
        <dbReference type="SMART" id="SM00245"/>
    </source>
</evidence>
<dbReference type="Gene3D" id="2.30.42.10">
    <property type="match status" value="1"/>
</dbReference>
<evidence type="ECO:0000256" key="1">
    <source>
        <dbReference type="ARBA" id="ARBA00022670"/>
    </source>
</evidence>
<evidence type="ECO:0000256" key="3">
    <source>
        <dbReference type="ARBA" id="ARBA00022825"/>
    </source>
</evidence>
<name>D7FU05_ECTSI</name>
<dbReference type="PANTHER" id="PTHR32060">
    <property type="entry name" value="TAIL-SPECIFIC PROTEASE"/>
    <property type="match status" value="1"/>
</dbReference>
<keyword evidence="2" id="KW-0378">Hydrolase</keyword>
<sequence length="314" mass="32975">MSAVLVRRCSGSRGVFVRGRWARSATHCRGRERDARGGGGPSDVAPSVFAEFRARLEQRAVKAGDLLLQISGDECRGLAPDDAAALLRGTENTKVGIVAERPASGGAAGEKLDLIVTRRKFKVEGVIPREATVNGRKIGIVRIKSFSSNTAGDVKAAVERFKSSGVSRIVVDLRGNVGGLLPGGIDTAGLFLDSGKDVVFIIRKNGSVEGRTTLEAGPQAQGLPLTLLVDKGTASAAEVFAAAVRENDRAMLVGERTFGKGVIQTVEPLTNGGGVAVTVARYETPLHHNINKVGIPVDKEIECPASRDAAECDI</sequence>
<dbReference type="InterPro" id="IPR004447">
    <property type="entry name" value="Peptidase_S41A"/>
</dbReference>
<dbReference type="InterPro" id="IPR029045">
    <property type="entry name" value="ClpP/crotonase-like_dom_sf"/>
</dbReference>
<dbReference type="CDD" id="cd07560">
    <property type="entry name" value="Peptidase_S41_CPP"/>
    <property type="match status" value="1"/>
</dbReference>
<organism evidence="5 6">
    <name type="scientific">Ectocarpus siliculosus</name>
    <name type="common">Brown alga</name>
    <name type="synonym">Conferva siliculosa</name>
    <dbReference type="NCBI Taxonomy" id="2880"/>
    <lineage>
        <taxon>Eukaryota</taxon>
        <taxon>Sar</taxon>
        <taxon>Stramenopiles</taxon>
        <taxon>Ochrophyta</taxon>
        <taxon>PX clade</taxon>
        <taxon>Phaeophyceae</taxon>
        <taxon>Ectocarpales</taxon>
        <taxon>Ectocarpaceae</taxon>
        <taxon>Ectocarpus</taxon>
    </lineage>
</organism>
<dbReference type="AlphaFoldDB" id="D7FU05"/>
<dbReference type="Proteomes" id="UP000002630">
    <property type="component" value="Linkage Group LG23"/>
</dbReference>
<gene>
    <name evidence="5" type="primary">D1</name>
    <name evidence="5" type="ORF">Esi_0262_0026</name>
</gene>
<evidence type="ECO:0000256" key="2">
    <source>
        <dbReference type="ARBA" id="ARBA00022801"/>
    </source>
</evidence>
<feature type="domain" description="Tail specific protease" evidence="4">
    <location>
        <begin position="109"/>
        <end position="302"/>
    </location>
</feature>
<dbReference type="Gene3D" id="3.90.226.10">
    <property type="entry name" value="2-enoyl-CoA Hydratase, Chain A, domain 1"/>
    <property type="match status" value="1"/>
</dbReference>
<dbReference type="GO" id="GO:0004175">
    <property type="term" value="F:endopeptidase activity"/>
    <property type="evidence" value="ECO:0007669"/>
    <property type="project" value="TreeGrafter"/>
</dbReference>
<dbReference type="GO" id="GO:0008236">
    <property type="term" value="F:serine-type peptidase activity"/>
    <property type="evidence" value="ECO:0007669"/>
    <property type="project" value="UniProtKB-KW"/>
</dbReference>
<dbReference type="OrthoDB" id="43580at2759"/>
<dbReference type="PANTHER" id="PTHR32060:SF22">
    <property type="entry name" value="CARBOXYL-TERMINAL-PROCESSING PEPTIDASE 3, CHLOROPLASTIC"/>
    <property type="match status" value="1"/>
</dbReference>